<organism evidence="1 2">
    <name type="scientific">Citrus sinensis</name>
    <name type="common">Sweet orange</name>
    <name type="synonym">Citrus aurantium var. sinensis</name>
    <dbReference type="NCBI Taxonomy" id="2711"/>
    <lineage>
        <taxon>Eukaryota</taxon>
        <taxon>Viridiplantae</taxon>
        <taxon>Streptophyta</taxon>
        <taxon>Embryophyta</taxon>
        <taxon>Tracheophyta</taxon>
        <taxon>Spermatophyta</taxon>
        <taxon>Magnoliopsida</taxon>
        <taxon>eudicotyledons</taxon>
        <taxon>Gunneridae</taxon>
        <taxon>Pentapetalae</taxon>
        <taxon>rosids</taxon>
        <taxon>malvids</taxon>
        <taxon>Sapindales</taxon>
        <taxon>Rutaceae</taxon>
        <taxon>Aurantioideae</taxon>
        <taxon>Citrus</taxon>
    </lineage>
</organism>
<evidence type="ECO:0000313" key="2">
    <source>
        <dbReference type="Proteomes" id="UP000829398"/>
    </source>
</evidence>
<proteinExistence type="predicted"/>
<gene>
    <name evidence="1" type="ORF">KPL71_002993</name>
</gene>
<name>A0ACB8MVI4_CITSI</name>
<keyword evidence="1" id="KW-0808">Transferase</keyword>
<dbReference type="Proteomes" id="UP000829398">
    <property type="component" value="Chromosome 2"/>
</dbReference>
<comment type="caution">
    <text evidence="1">The sequence shown here is derived from an EMBL/GenBank/DDBJ whole genome shotgun (WGS) entry which is preliminary data.</text>
</comment>
<keyword evidence="2" id="KW-1185">Reference proteome</keyword>
<accession>A0ACB8MVI4</accession>
<reference evidence="2" key="1">
    <citation type="journal article" date="2023" name="Hortic. Res.">
        <title>A chromosome-level phased genome enabling allele-level studies in sweet orange: a case study on citrus Huanglongbing tolerance.</title>
        <authorList>
            <person name="Wu B."/>
            <person name="Yu Q."/>
            <person name="Deng Z."/>
            <person name="Duan Y."/>
            <person name="Luo F."/>
            <person name="Gmitter F. Jr."/>
        </authorList>
    </citation>
    <scope>NUCLEOTIDE SEQUENCE [LARGE SCALE GENOMIC DNA]</scope>
    <source>
        <strain evidence="2">cv. Valencia</strain>
    </source>
</reference>
<sequence length="1482" mass="166802">MLAEMASLEELLLADGFKGRRSSVTSSRPSFREEAMSMPVYPFGDKNKAASSSSSRIKTERARSDLSRYTLKSDSPRISNLSGRRPRDSLVRREKVDSGSMKEHRERLAGRRSVDVQERRRSNAKSSETSQENEIVEVSGEESQRVSINLDTRHSNVDNRKSMKENEPGNDRYNRSSMSRKSIKENYRKHESVLAPASEPALDEVAVQAIVSILSGYVKSFLKNEDFRATLRRKCFSSLNFIEPEDEGNSNESKVIASLEQAIETVQRAAEESASSKELKKASLQLSMITGMSANDLKDGSTSGVPNSKLSACAHLYLSVIYKIQKKDRVSAKHLLQVFCDSPFMARTTLLPELWDYLISPHLAHLKAWYKQEADSLADESNKPRKMKLLEKVYNEILDSGTYQFAVYYKDWLTEGIEDPSVPTIQIPSLSVQRHQRKGSFGNSSEVASPAAAFSPQPTVSKKLYDAVFERASKPRVDAAEDDGEMENFDNYARSSGGSTVEKRTLTYSSEIVKCTYQDTEDDSPKIAQDDLFHPEDELLLAAEEGWRLPGVKYPAERNINSNINICCTSKKIQTIKLYTPPDTKANELTLKRLAKSAFEQQQTEGCTALTISSPPSTSEAPVNLRPSFEELHENDEYFDKGSFLTSIPQDFICPLTGQLFEEPVTLESGQTFECEAIKEWIEQGNRTCPVTGKYLACPSLPLTNFILKRVIDGWKSENCMHLLAFAFQIVEKSRMNESKNGDETAIFILEQLLTVFSDQERITNAKHLISIGGLQFLICRFESGKLEEKARVAALMCCCIEADAGCRNQMARNINVYSLLELLHSKQVKPRTNTVLLLIDLICLSRRRDVSTLLRNVQNEELVNAMHVLLLYLQRSPPEQRPLFSILLLHLDLLVEPRKYSIYREAAVDAITVALEESLTDEKIQEKCCRALLILGGRFSFSREVANESWILKPAGFNDRCEGNSLDNDENDLPVDDSTPLDDEEQASEEWLRKLSASLLGNRKRSFLETVSKILGSRNSDLVSVCLTTVAWLSHALSAQPDAEFQLSAFSAVISQLKEILQNGEQPQQKVLASMSLLNFSKIPECGAVLKTIAAEIRIPLQSLTEEMTSVRVPIMFCGELIEQNDHYRFNGTEARGIMVPRSITYAQLIEKVSRVICIDISEFDIEIKFKLKTFDPMPLVPIMNDDDVDYFLEETISGAELKIPLCITYQRKQILVTPITHVDPNFGPDSCLEEHVEPYVEGECLSLNNFVVEDQSIFEFVLETQPNDRRSNEENVNVIVHDDVDRITVSDSTLGNVNNFKYFFMAIGGCIHGFISSIRPVIAIDGTFLKEKFKGTLFIATALDGNNQLYPVAFGVGDSENDASWGWFLMKLKVAIGEVPNLVFISDRQPSIQKNVNIAFPNVYEFIIKDGDLNGHVNILDKTCSCREFQLDQLPCEHALAVCRYRETLSVYDMCSRYYSSEAWVAAYAETIYPVGTEEE</sequence>
<protein>
    <submittedName>
        <fullName evidence="1">RING-type E3 ubiquitin transferase</fullName>
    </submittedName>
</protein>
<dbReference type="EMBL" id="CM039171">
    <property type="protein sequence ID" value="KAH9789395.1"/>
    <property type="molecule type" value="Genomic_DNA"/>
</dbReference>
<evidence type="ECO:0000313" key="1">
    <source>
        <dbReference type="EMBL" id="KAH9789395.1"/>
    </source>
</evidence>